<dbReference type="InterPro" id="IPR044769">
    <property type="entry name" value="PIKfyve_PIPKc"/>
</dbReference>
<evidence type="ECO:0000259" key="6">
    <source>
        <dbReference type="PROSITE" id="PS51455"/>
    </source>
</evidence>
<evidence type="ECO:0000313" key="7">
    <source>
        <dbReference type="EMBL" id="CAH0475757.1"/>
    </source>
</evidence>
<gene>
    <name evidence="7" type="ORF">PBS003_LOCUS2567</name>
</gene>
<dbReference type="EMBL" id="CAKKTJ010000131">
    <property type="protein sequence ID" value="CAH0475757.1"/>
    <property type="molecule type" value="Genomic_DNA"/>
</dbReference>
<dbReference type="PROSITE" id="PS51455">
    <property type="entry name" value="PIPK"/>
    <property type="match status" value="1"/>
</dbReference>
<dbReference type="GO" id="GO:0010008">
    <property type="term" value="C:endosome membrane"/>
    <property type="evidence" value="ECO:0007669"/>
    <property type="project" value="TreeGrafter"/>
</dbReference>
<dbReference type="Proteomes" id="UP001160483">
    <property type="component" value="Unassembled WGS sequence"/>
</dbReference>
<dbReference type="SUPFAM" id="SSF56104">
    <property type="entry name" value="SAICAR synthase-like"/>
    <property type="match status" value="1"/>
</dbReference>
<keyword evidence="3" id="KW-0418">Kinase</keyword>
<protein>
    <recommendedName>
        <fullName evidence="9">1-phosphatidylinositol-3-phosphate 5-kinase</fullName>
    </recommendedName>
</protein>
<name>A0AAU9KYI8_9STRA</name>
<accession>A0AAU9KYI8</accession>
<evidence type="ECO:0008006" key="9">
    <source>
        <dbReference type="Google" id="ProtNLM"/>
    </source>
</evidence>
<dbReference type="GO" id="GO:0046854">
    <property type="term" value="P:phosphatidylinositol phosphate biosynthetic process"/>
    <property type="evidence" value="ECO:0007669"/>
    <property type="project" value="TreeGrafter"/>
</dbReference>
<proteinExistence type="predicted"/>
<dbReference type="InterPro" id="IPR027483">
    <property type="entry name" value="PInositol-4-P-4/5-kinase_C_sf"/>
</dbReference>
<feature type="compositionally biased region" description="Low complexity" evidence="4">
    <location>
        <begin position="525"/>
        <end position="539"/>
    </location>
</feature>
<keyword evidence="1 3" id="KW-0547">Nucleotide-binding</keyword>
<dbReference type="SUPFAM" id="SSF50729">
    <property type="entry name" value="PH domain-like"/>
    <property type="match status" value="1"/>
</dbReference>
<dbReference type="CDD" id="cd00821">
    <property type="entry name" value="PH"/>
    <property type="match status" value="1"/>
</dbReference>
<feature type="domain" description="PIPK" evidence="6">
    <location>
        <begin position="684"/>
        <end position="1017"/>
    </location>
</feature>
<feature type="region of interest" description="Disordered" evidence="4">
    <location>
        <begin position="561"/>
        <end position="593"/>
    </location>
</feature>
<dbReference type="CDD" id="cd17300">
    <property type="entry name" value="PIPKc_PIKfyve"/>
    <property type="match status" value="1"/>
</dbReference>
<dbReference type="SMART" id="SM00330">
    <property type="entry name" value="PIPKc"/>
    <property type="match status" value="1"/>
</dbReference>
<reference evidence="7" key="1">
    <citation type="submission" date="2021-11" db="EMBL/GenBank/DDBJ databases">
        <authorList>
            <person name="Islam A."/>
            <person name="Islam S."/>
            <person name="Flora M.S."/>
            <person name="Rahman M."/>
            <person name="Ziaur R.M."/>
            <person name="Epstein J.H."/>
            <person name="Hassan M."/>
            <person name="Klassen M."/>
            <person name="Woodard K."/>
            <person name="Webb A."/>
            <person name="Webby R.J."/>
            <person name="El Zowalaty M.E."/>
        </authorList>
    </citation>
    <scope>NUCLEOTIDE SEQUENCE</scope>
    <source>
        <strain evidence="7">Pbs3</strain>
    </source>
</reference>
<feature type="region of interest" description="Disordered" evidence="4">
    <location>
        <begin position="518"/>
        <end position="539"/>
    </location>
</feature>
<dbReference type="Pfam" id="PF01504">
    <property type="entry name" value="PIP5K"/>
    <property type="match status" value="1"/>
</dbReference>
<evidence type="ECO:0000256" key="3">
    <source>
        <dbReference type="PROSITE-ProRule" id="PRU00781"/>
    </source>
</evidence>
<evidence type="ECO:0000256" key="4">
    <source>
        <dbReference type="SAM" id="MobiDB-lite"/>
    </source>
</evidence>
<feature type="compositionally biased region" description="Low complexity" evidence="4">
    <location>
        <begin position="573"/>
        <end position="587"/>
    </location>
</feature>
<evidence type="ECO:0000313" key="8">
    <source>
        <dbReference type="Proteomes" id="UP001160483"/>
    </source>
</evidence>
<dbReference type="Gene3D" id="3.30.810.10">
    <property type="entry name" value="2-Layer Sandwich"/>
    <property type="match status" value="1"/>
</dbReference>
<sequence length="1170" mass="132463">MESAVEEAFEVQILHPFHDWTLECFCDRSGNTYHELTRAALRVTDRNDRLNGVIETPSLEVGVLPSSEWLWSHAWMADSEYTQCDEEGWTYGSSIERINCRLAEGTSKIKRGYHHFLRRRRWIRTRVRTPLPAEGAAQETRTSPALSPRYEDRDVHESRVSESLAVRRYYCVYRESIKKYYHRVSTKEKSSNLVRVNFTDDDIQKEGWLGVRGSLSRSWKLRYFLLRWDSSSLVCLRDRASMVQVSEELIDRHTTLLIKEESKPRQFHFSICNGERTLRLNAVDGTSRASWISALSEMIVRSRASFFAADESESSSRSRSFRRVRSSTEEDGSTVSISMVNELNGENNSIKQKHTRGAWRPYKFISSTMQSKCNTDASCRRDYAKHFSEALNEVIETAVAFISENINILEENLCTAQEFLPSTLPCVPMKEIRRLRTEADASIEAFRAGANVIFSSGQTSVLRCNKLLKELYFLVRQLQENIISLAPSQEHATIKKIVAESPTKRRIPLDWFTESVPVEKGPQQTSLSEESSLSTTASNSTAGKLELSYTSGSSFEMKRPSSLILSRHDKRSSSVPESNRSSSTTISHHGHSLHASEAIRIKPYTEIPAALREGHFDLPDGVNGYVVKVHDKDVGSLIGYTLCSTAYIEQLEAHFEKKVNIAEELLAAEKMSCSEVFAPFPRKNEEFAEATATIKDEKSSSSSASTTTASTVATDEKRMIYLSKLRSTDLQHTSMKFSYAVGSTNHEFCCVAYFAAQFHALRALLVPGNIEFLNSIIESKRWDTGGGKSGAFFSMTHDKRYVLKGISVTEFNMFVHMAPKYIKFISRVVEVPTPTVMTKIVGLFKLSHSRRLLKHTEYVVIMENFSYGFPPGQMYDLKGILRRRYNASSRDDEDRHEPFDNVSSVQVSINLPVLLDGNFSERMPVPVSQPDLEVIEAAIQHDTGFLYRAGVIDYSLLLRFDEDKRQVVVGLIDYLHQFDFLKKMESTSKASFTFRDPTVISPISYRRRFMNAISRYFVGIEKDLELRMRKRCGFKLKPGMSRLSGAALTSSTLSTSNASAAHNLRTDEDNHADVTARLVYNMSLVSESSLVSEQSSAKSECILSKFDDNWTSTKPREHSMSHVSDHAICCDHVSRSDCEYNSSPCSSCKSVKAYSATSHKNNAILEELCS</sequence>
<evidence type="ECO:0000256" key="2">
    <source>
        <dbReference type="ARBA" id="ARBA00022840"/>
    </source>
</evidence>
<feature type="domain" description="PH" evidence="5">
    <location>
        <begin position="202"/>
        <end position="300"/>
    </location>
</feature>
<feature type="region of interest" description="Disordered" evidence="4">
    <location>
        <begin position="133"/>
        <end position="152"/>
    </location>
</feature>
<evidence type="ECO:0000256" key="1">
    <source>
        <dbReference type="ARBA" id="ARBA00022741"/>
    </source>
</evidence>
<dbReference type="PANTHER" id="PTHR45748">
    <property type="entry name" value="1-PHOSPHATIDYLINOSITOL 3-PHOSPHATE 5-KINASE-RELATED"/>
    <property type="match status" value="1"/>
</dbReference>
<keyword evidence="3" id="KW-0808">Transferase</keyword>
<dbReference type="GO" id="GO:0005524">
    <property type="term" value="F:ATP binding"/>
    <property type="evidence" value="ECO:0007669"/>
    <property type="project" value="UniProtKB-UniRule"/>
</dbReference>
<comment type="caution">
    <text evidence="7">The sequence shown here is derived from an EMBL/GenBank/DDBJ whole genome shotgun (WGS) entry which is preliminary data.</text>
</comment>
<dbReference type="Gene3D" id="2.30.29.30">
    <property type="entry name" value="Pleckstrin-homology domain (PH domain)/Phosphotyrosine-binding domain (PTB)"/>
    <property type="match status" value="1"/>
</dbReference>
<dbReference type="Gene3D" id="3.30.800.10">
    <property type="entry name" value="Phosphatidylinositol Phosphate Kinase II Beta"/>
    <property type="match status" value="1"/>
</dbReference>
<organism evidence="7 8">
    <name type="scientific">Peronospora belbahrii</name>
    <dbReference type="NCBI Taxonomy" id="622444"/>
    <lineage>
        <taxon>Eukaryota</taxon>
        <taxon>Sar</taxon>
        <taxon>Stramenopiles</taxon>
        <taxon>Oomycota</taxon>
        <taxon>Peronosporomycetes</taxon>
        <taxon>Peronosporales</taxon>
        <taxon>Peronosporaceae</taxon>
        <taxon>Peronospora</taxon>
    </lineage>
</organism>
<keyword evidence="2 3" id="KW-0067">ATP-binding</keyword>
<dbReference type="AlphaFoldDB" id="A0AAU9KYI8"/>
<dbReference type="InterPro" id="IPR001849">
    <property type="entry name" value="PH_domain"/>
</dbReference>
<evidence type="ECO:0000259" key="5">
    <source>
        <dbReference type="PROSITE" id="PS50003"/>
    </source>
</evidence>
<dbReference type="Pfam" id="PF00169">
    <property type="entry name" value="PH"/>
    <property type="match status" value="1"/>
</dbReference>
<dbReference type="InterPro" id="IPR002498">
    <property type="entry name" value="PInositol-4-P-4/5-kinase_core"/>
</dbReference>
<dbReference type="PANTHER" id="PTHR45748:SF7">
    <property type="entry name" value="1-PHOSPHATIDYLINOSITOL 3-PHOSPHATE 5-KINASE-RELATED"/>
    <property type="match status" value="1"/>
</dbReference>
<dbReference type="InterPro" id="IPR011993">
    <property type="entry name" value="PH-like_dom_sf"/>
</dbReference>
<dbReference type="InterPro" id="IPR027484">
    <property type="entry name" value="PInositol-4-P-5-kinase_N"/>
</dbReference>
<dbReference type="SMART" id="SM00233">
    <property type="entry name" value="PH"/>
    <property type="match status" value="1"/>
</dbReference>
<dbReference type="PROSITE" id="PS50003">
    <property type="entry name" value="PH_DOMAIN"/>
    <property type="match status" value="1"/>
</dbReference>
<dbReference type="GO" id="GO:0000285">
    <property type="term" value="F:1-phosphatidylinositol-3-phosphate 5-kinase activity"/>
    <property type="evidence" value="ECO:0007669"/>
    <property type="project" value="InterPro"/>
</dbReference>